<organism evidence="2 3">
    <name type="scientific">Nicotiana sylvestris</name>
    <name type="common">Wood tobacco</name>
    <name type="synonym">South American tobacco</name>
    <dbReference type="NCBI Taxonomy" id="4096"/>
    <lineage>
        <taxon>Eukaryota</taxon>
        <taxon>Viridiplantae</taxon>
        <taxon>Streptophyta</taxon>
        <taxon>Embryophyta</taxon>
        <taxon>Tracheophyta</taxon>
        <taxon>Spermatophyta</taxon>
        <taxon>Magnoliopsida</taxon>
        <taxon>eudicotyledons</taxon>
        <taxon>Gunneridae</taxon>
        <taxon>Pentapetalae</taxon>
        <taxon>asterids</taxon>
        <taxon>lamiids</taxon>
        <taxon>Solanales</taxon>
        <taxon>Solanaceae</taxon>
        <taxon>Nicotianoideae</taxon>
        <taxon>Nicotianeae</taxon>
        <taxon>Nicotiana</taxon>
    </lineage>
</organism>
<dbReference type="PANTHER" id="PTHR33083">
    <property type="entry name" value="EXPRESSED PROTEIN"/>
    <property type="match status" value="1"/>
</dbReference>
<comment type="similarity">
    <text evidence="1">Belongs to the senescence regulator S40 family.</text>
</comment>
<accession>A0A1U7VNV5</accession>
<keyword evidence="2" id="KW-1185">Reference proteome</keyword>
<name>A0A1U7VNV5_NICSY</name>
<dbReference type="PANTHER" id="PTHR33083:SF49">
    <property type="entry name" value="SENESCENCE REGULATOR"/>
    <property type="match status" value="1"/>
</dbReference>
<evidence type="ECO:0000313" key="2">
    <source>
        <dbReference type="Proteomes" id="UP000189701"/>
    </source>
</evidence>
<dbReference type="Proteomes" id="UP000189701">
    <property type="component" value="Unplaced"/>
</dbReference>
<protein>
    <submittedName>
        <fullName evidence="3">Uncharacterized protein LOC104219136</fullName>
    </submittedName>
</protein>
<evidence type="ECO:0000256" key="1">
    <source>
        <dbReference type="ARBA" id="ARBA00034773"/>
    </source>
</evidence>
<evidence type="ECO:0000313" key="3">
    <source>
        <dbReference type="RefSeq" id="XP_009768073.1"/>
    </source>
</evidence>
<sequence length="201" mass="23288">MTPYDDNPIKSVLITFQINHSITSPQFPINSSSSPSLSPNLCSISSFQYPKPLSDTTPFPFPFPFLSMAEEFQEYEIIFQENAGREEVRELADDDEEYDFQIRRNNKVSRIKKLKRNSNSVPVNIPDRNSWFKYVEKQSDFFEDEYRDDEEMVPPHVITGRRIAGKMTSFSVCTGYGRTLKGRDLSQVRNSILRMTGFLET</sequence>
<proteinExistence type="inferred from homology"/>
<dbReference type="STRING" id="4096.A0A1U7VNV5"/>
<dbReference type="GO" id="GO:0010150">
    <property type="term" value="P:leaf senescence"/>
    <property type="evidence" value="ECO:0007669"/>
    <property type="project" value="UniProtKB-ARBA"/>
</dbReference>
<dbReference type="Pfam" id="PF04520">
    <property type="entry name" value="Senescence_reg"/>
    <property type="match status" value="1"/>
</dbReference>
<dbReference type="eggNOG" id="ENOG502S431">
    <property type="taxonomic scope" value="Eukaryota"/>
</dbReference>
<dbReference type="AlphaFoldDB" id="A0A1U7VNV5"/>
<dbReference type="InterPro" id="IPR007608">
    <property type="entry name" value="Senescence_reg_S40"/>
</dbReference>
<reference evidence="3" key="2">
    <citation type="submission" date="2025-08" db="UniProtKB">
        <authorList>
            <consortium name="RefSeq"/>
        </authorList>
    </citation>
    <scope>IDENTIFICATION</scope>
    <source>
        <tissue evidence="3">Leaf</tissue>
    </source>
</reference>
<dbReference type="RefSeq" id="XP_009768073.1">
    <property type="nucleotide sequence ID" value="XM_009769771.1"/>
</dbReference>
<reference evidence="2" key="1">
    <citation type="journal article" date="2013" name="Genome Biol.">
        <title>Reference genomes and transcriptomes of Nicotiana sylvestris and Nicotiana tomentosiformis.</title>
        <authorList>
            <person name="Sierro N."/>
            <person name="Battey J.N."/>
            <person name="Ouadi S."/>
            <person name="Bovet L."/>
            <person name="Goepfert S."/>
            <person name="Bakaher N."/>
            <person name="Peitsch M.C."/>
            <person name="Ivanov N.V."/>
        </authorList>
    </citation>
    <scope>NUCLEOTIDE SEQUENCE [LARGE SCALE GENOMIC DNA]</scope>
</reference>
<gene>
    <name evidence="3" type="primary">LOC104219136</name>
</gene>